<protein>
    <submittedName>
        <fullName evidence="2">Uncharacterized protein</fullName>
    </submittedName>
</protein>
<gene>
    <name evidence="2" type="ORF">LTR97_010261</name>
</gene>
<name>A0AAN7ZWX8_9PEZI</name>
<evidence type="ECO:0000313" key="2">
    <source>
        <dbReference type="EMBL" id="KAK5693692.1"/>
    </source>
</evidence>
<accession>A0AAN7ZWX8</accession>
<comment type="caution">
    <text evidence="2">The sequence shown here is derived from an EMBL/GenBank/DDBJ whole genome shotgun (WGS) entry which is preliminary data.</text>
</comment>
<organism evidence="2 3">
    <name type="scientific">Elasticomyces elasticus</name>
    <dbReference type="NCBI Taxonomy" id="574655"/>
    <lineage>
        <taxon>Eukaryota</taxon>
        <taxon>Fungi</taxon>
        <taxon>Dikarya</taxon>
        <taxon>Ascomycota</taxon>
        <taxon>Pezizomycotina</taxon>
        <taxon>Dothideomycetes</taxon>
        <taxon>Dothideomycetidae</taxon>
        <taxon>Mycosphaerellales</taxon>
        <taxon>Teratosphaeriaceae</taxon>
        <taxon>Elasticomyces</taxon>
    </lineage>
</organism>
<dbReference type="AlphaFoldDB" id="A0AAN7ZWX8"/>
<feature type="signal peptide" evidence="1">
    <location>
        <begin position="1"/>
        <end position="16"/>
    </location>
</feature>
<sequence length="315" mass="33960">MLHLALLSAGFALAYAQSSPQCNAATNGSTFDGTVGSEQQYNATTVRSIKAADAVQGVAVDKDYFYSIDNFSITKHNKTTGESLLQWFGGKGGPIIHLDGGVVIDGIIYCPHSNYPQTPITSSVEMWNATTLEHIGSHPFGIYRGSLTWIDQDANGTFWGTFANYDRVQHGQTQPYGLTMNTQLVRFGPDWLVTRSWIFPDALWGSFSPMSNSGGSFGPDGWLYITGHDDPAVYVLKVPSAGDIVVWVATISVPDIGGQGIAWDRSDGRNGSLYGISRASTEVVEMKAPLQDCEWNTPTVVGAVYGPGSFIDPEA</sequence>
<dbReference type="EMBL" id="JAVRQU010000017">
    <property type="protein sequence ID" value="KAK5693692.1"/>
    <property type="molecule type" value="Genomic_DNA"/>
</dbReference>
<keyword evidence="1" id="KW-0732">Signal</keyword>
<dbReference type="Proteomes" id="UP001310594">
    <property type="component" value="Unassembled WGS sequence"/>
</dbReference>
<evidence type="ECO:0000256" key="1">
    <source>
        <dbReference type="SAM" id="SignalP"/>
    </source>
</evidence>
<proteinExistence type="predicted"/>
<dbReference type="SUPFAM" id="SSF75011">
    <property type="entry name" value="3-carboxy-cis,cis-mucoante lactonizing enzyme"/>
    <property type="match status" value="1"/>
</dbReference>
<reference evidence="2" key="1">
    <citation type="submission" date="2023-08" db="EMBL/GenBank/DDBJ databases">
        <title>Black Yeasts Isolated from many extreme environments.</title>
        <authorList>
            <person name="Coleine C."/>
            <person name="Stajich J.E."/>
            <person name="Selbmann L."/>
        </authorList>
    </citation>
    <scope>NUCLEOTIDE SEQUENCE</scope>
    <source>
        <strain evidence="2">CCFEE 5810</strain>
    </source>
</reference>
<feature type="chain" id="PRO_5042989796" evidence="1">
    <location>
        <begin position="17"/>
        <end position="315"/>
    </location>
</feature>
<evidence type="ECO:0000313" key="3">
    <source>
        <dbReference type="Proteomes" id="UP001310594"/>
    </source>
</evidence>